<protein>
    <submittedName>
        <fullName evidence="2">Uncharacterized protein</fullName>
    </submittedName>
</protein>
<feature type="transmembrane region" description="Helical" evidence="1">
    <location>
        <begin position="21"/>
        <end position="43"/>
    </location>
</feature>
<organism evidence="2">
    <name type="scientific">marine sediment metagenome</name>
    <dbReference type="NCBI Taxonomy" id="412755"/>
    <lineage>
        <taxon>unclassified sequences</taxon>
        <taxon>metagenomes</taxon>
        <taxon>ecological metagenomes</taxon>
    </lineage>
</organism>
<name>A0A0F9HM45_9ZZZZ</name>
<reference evidence="2" key="1">
    <citation type="journal article" date="2015" name="Nature">
        <title>Complex archaea that bridge the gap between prokaryotes and eukaryotes.</title>
        <authorList>
            <person name="Spang A."/>
            <person name="Saw J.H."/>
            <person name="Jorgensen S.L."/>
            <person name="Zaremba-Niedzwiedzka K."/>
            <person name="Martijn J."/>
            <person name="Lind A.E."/>
            <person name="van Eijk R."/>
            <person name="Schleper C."/>
            <person name="Guy L."/>
            <person name="Ettema T.J."/>
        </authorList>
    </citation>
    <scope>NUCLEOTIDE SEQUENCE</scope>
</reference>
<sequence length="123" mass="13611">MNHCKRSTRDRASVRPTRKSPASIAIAILVISMGILSITAVSARAAEIRLRPQYRSDGTVVTLGHVADIITADQRQAETLAAIELFAPPVAGRRFVRMREIQDRLLAHRINLVEHRFSGSSQV</sequence>
<evidence type="ECO:0000256" key="1">
    <source>
        <dbReference type="SAM" id="Phobius"/>
    </source>
</evidence>
<keyword evidence="1" id="KW-1133">Transmembrane helix</keyword>
<dbReference type="AlphaFoldDB" id="A0A0F9HM45"/>
<gene>
    <name evidence="2" type="ORF">LCGC14_2046890</name>
</gene>
<dbReference type="EMBL" id="LAZR01024111">
    <property type="protein sequence ID" value="KKL76237.1"/>
    <property type="molecule type" value="Genomic_DNA"/>
</dbReference>
<comment type="caution">
    <text evidence="2">The sequence shown here is derived from an EMBL/GenBank/DDBJ whole genome shotgun (WGS) entry which is preliminary data.</text>
</comment>
<accession>A0A0F9HM45</accession>
<proteinExistence type="predicted"/>
<evidence type="ECO:0000313" key="2">
    <source>
        <dbReference type="EMBL" id="KKL76237.1"/>
    </source>
</evidence>
<keyword evidence="1" id="KW-0472">Membrane</keyword>
<keyword evidence="1" id="KW-0812">Transmembrane</keyword>
<feature type="non-terminal residue" evidence="2">
    <location>
        <position position="123"/>
    </location>
</feature>